<keyword evidence="4" id="KW-1133">Transmembrane helix</keyword>
<evidence type="ECO:0000256" key="7">
    <source>
        <dbReference type="ARBA" id="ARBA00023136"/>
    </source>
</evidence>
<gene>
    <name evidence="13" type="ORF">V8G54_000636</name>
</gene>
<dbReference type="GO" id="GO:0005634">
    <property type="term" value="C:nucleus"/>
    <property type="evidence" value="ECO:0007669"/>
    <property type="project" value="UniProtKB-SubCell"/>
</dbReference>
<evidence type="ECO:0000256" key="8">
    <source>
        <dbReference type="ARBA" id="ARBA00023159"/>
    </source>
</evidence>
<dbReference type="Proteomes" id="UP001374535">
    <property type="component" value="Chromosome 1"/>
</dbReference>
<evidence type="ECO:0000256" key="6">
    <source>
        <dbReference type="ARBA" id="ARBA00023125"/>
    </source>
</evidence>
<organism evidence="13 14">
    <name type="scientific">Vigna mungo</name>
    <name type="common">Black gram</name>
    <name type="synonym">Phaseolus mungo</name>
    <dbReference type="NCBI Taxonomy" id="3915"/>
    <lineage>
        <taxon>Eukaryota</taxon>
        <taxon>Viridiplantae</taxon>
        <taxon>Streptophyta</taxon>
        <taxon>Embryophyta</taxon>
        <taxon>Tracheophyta</taxon>
        <taxon>Spermatophyta</taxon>
        <taxon>Magnoliopsida</taxon>
        <taxon>eudicotyledons</taxon>
        <taxon>Gunneridae</taxon>
        <taxon>Pentapetalae</taxon>
        <taxon>rosids</taxon>
        <taxon>fabids</taxon>
        <taxon>Fabales</taxon>
        <taxon>Fabaceae</taxon>
        <taxon>Papilionoideae</taxon>
        <taxon>50 kb inversion clade</taxon>
        <taxon>NPAAA clade</taxon>
        <taxon>indigoferoid/millettioid clade</taxon>
        <taxon>Phaseoleae</taxon>
        <taxon>Vigna</taxon>
    </lineage>
</organism>
<evidence type="ECO:0000259" key="12">
    <source>
        <dbReference type="PROSITE" id="PS51005"/>
    </source>
</evidence>
<keyword evidence="6" id="KW-0238">DNA-binding</keyword>
<evidence type="ECO:0000256" key="1">
    <source>
        <dbReference type="ARBA" id="ARBA00004123"/>
    </source>
</evidence>
<dbReference type="InterPro" id="IPR036093">
    <property type="entry name" value="NAC_dom_sf"/>
</dbReference>
<feature type="chain" id="PRO_5043015261" description="NAC domain-containing protein" evidence="11">
    <location>
        <begin position="24"/>
        <end position="214"/>
    </location>
</feature>
<protein>
    <recommendedName>
        <fullName evidence="12">NAC domain-containing protein</fullName>
    </recommendedName>
</protein>
<evidence type="ECO:0000313" key="13">
    <source>
        <dbReference type="EMBL" id="WVZ22092.1"/>
    </source>
</evidence>
<keyword evidence="5" id="KW-0805">Transcription regulation</keyword>
<dbReference type="Gene3D" id="2.170.150.80">
    <property type="entry name" value="NAC domain"/>
    <property type="match status" value="1"/>
</dbReference>
<name>A0AAQ3P784_VIGMU</name>
<sequence>MLSNPLHCCLILFLFRFLMPAKSVIKSDDPEWFFFSSVDYKYSNSKRVNRTTEHGFWKATGNDRKIRIGGTNNVIGTKKTLVFHQGRVPRGVKTNWVIHEYHALTSHESQVGLLFHENFLKRFCQIAWCDCQIHLAGLGFVAVVGCCLDMFCHNTMYSLGFDIISYPIGCSEGYWILCLNPMFLISSVSGHDLIFSIWPCFDDDERGIWENFFQ</sequence>
<accession>A0AAQ3P784</accession>
<dbReference type="PROSITE" id="PS51005">
    <property type="entry name" value="NAC"/>
    <property type="match status" value="1"/>
</dbReference>
<keyword evidence="8" id="KW-0010">Activator</keyword>
<dbReference type="InterPro" id="IPR003441">
    <property type="entry name" value="NAC-dom"/>
</dbReference>
<keyword evidence="7" id="KW-0472">Membrane</keyword>
<keyword evidence="9" id="KW-0804">Transcription</keyword>
<feature type="signal peptide" evidence="11">
    <location>
        <begin position="1"/>
        <end position="23"/>
    </location>
</feature>
<evidence type="ECO:0000256" key="2">
    <source>
        <dbReference type="ARBA" id="ARBA00004167"/>
    </source>
</evidence>
<keyword evidence="3" id="KW-0812">Transmembrane</keyword>
<dbReference type="PANTHER" id="PTHR31744:SF216">
    <property type="entry name" value="NAC TRANSCRIPTION FACTOR"/>
    <property type="match status" value="1"/>
</dbReference>
<dbReference type="AlphaFoldDB" id="A0AAQ3P784"/>
<evidence type="ECO:0000256" key="3">
    <source>
        <dbReference type="ARBA" id="ARBA00022692"/>
    </source>
</evidence>
<evidence type="ECO:0000256" key="11">
    <source>
        <dbReference type="SAM" id="SignalP"/>
    </source>
</evidence>
<dbReference type="Pfam" id="PF02365">
    <property type="entry name" value="NAM"/>
    <property type="match status" value="1"/>
</dbReference>
<feature type="domain" description="NAC" evidence="12">
    <location>
        <begin position="1"/>
        <end position="136"/>
    </location>
</feature>
<evidence type="ECO:0000256" key="4">
    <source>
        <dbReference type="ARBA" id="ARBA00022989"/>
    </source>
</evidence>
<evidence type="ECO:0000313" key="14">
    <source>
        <dbReference type="Proteomes" id="UP001374535"/>
    </source>
</evidence>
<evidence type="ECO:0000256" key="10">
    <source>
        <dbReference type="ARBA" id="ARBA00023242"/>
    </source>
</evidence>
<keyword evidence="14" id="KW-1185">Reference proteome</keyword>
<dbReference type="SUPFAM" id="SSF101941">
    <property type="entry name" value="NAC domain"/>
    <property type="match status" value="1"/>
</dbReference>
<proteinExistence type="predicted"/>
<reference evidence="13 14" key="1">
    <citation type="journal article" date="2023" name="Life. Sci Alliance">
        <title>Evolutionary insights into 3D genome organization and epigenetic landscape of Vigna mungo.</title>
        <authorList>
            <person name="Junaid A."/>
            <person name="Singh B."/>
            <person name="Bhatia S."/>
        </authorList>
    </citation>
    <scope>NUCLEOTIDE SEQUENCE [LARGE SCALE GENOMIC DNA]</scope>
    <source>
        <strain evidence="13">Urdbean</strain>
    </source>
</reference>
<evidence type="ECO:0000256" key="5">
    <source>
        <dbReference type="ARBA" id="ARBA00023015"/>
    </source>
</evidence>
<keyword evidence="10" id="KW-0539">Nucleus</keyword>
<dbReference type="EMBL" id="CP144700">
    <property type="protein sequence ID" value="WVZ22092.1"/>
    <property type="molecule type" value="Genomic_DNA"/>
</dbReference>
<dbReference type="GO" id="GO:0006355">
    <property type="term" value="P:regulation of DNA-templated transcription"/>
    <property type="evidence" value="ECO:0007669"/>
    <property type="project" value="InterPro"/>
</dbReference>
<evidence type="ECO:0000256" key="9">
    <source>
        <dbReference type="ARBA" id="ARBA00023163"/>
    </source>
</evidence>
<dbReference type="PANTHER" id="PTHR31744">
    <property type="entry name" value="PROTEIN CUP-SHAPED COTYLEDON 2-RELATED"/>
    <property type="match status" value="1"/>
</dbReference>
<dbReference type="GO" id="GO:0016020">
    <property type="term" value="C:membrane"/>
    <property type="evidence" value="ECO:0007669"/>
    <property type="project" value="UniProtKB-SubCell"/>
</dbReference>
<keyword evidence="11" id="KW-0732">Signal</keyword>
<dbReference type="GO" id="GO:0000976">
    <property type="term" value="F:transcription cis-regulatory region binding"/>
    <property type="evidence" value="ECO:0007669"/>
    <property type="project" value="UniProtKB-ARBA"/>
</dbReference>
<comment type="subcellular location">
    <subcellularLocation>
        <location evidence="2">Membrane</location>
        <topology evidence="2">Single-pass membrane protein</topology>
    </subcellularLocation>
    <subcellularLocation>
        <location evidence="1">Nucleus</location>
    </subcellularLocation>
</comment>